<organism evidence="2 3">
    <name type="scientific">Vibrio comitans NBRC 102076</name>
    <dbReference type="NCBI Taxonomy" id="1219078"/>
    <lineage>
        <taxon>Bacteria</taxon>
        <taxon>Pseudomonadati</taxon>
        <taxon>Pseudomonadota</taxon>
        <taxon>Gammaproteobacteria</taxon>
        <taxon>Vibrionales</taxon>
        <taxon>Vibrionaceae</taxon>
        <taxon>Vibrio</taxon>
    </lineage>
</organism>
<keyword evidence="3" id="KW-1185">Reference proteome</keyword>
<dbReference type="InterPro" id="IPR025693">
    <property type="entry name" value="Gly-zipper_OmpA-like_dom"/>
</dbReference>
<dbReference type="Proteomes" id="UP000318242">
    <property type="component" value="Unassembled WGS sequence"/>
</dbReference>
<name>A0A4Y3II16_9VIBR</name>
<dbReference type="AlphaFoldDB" id="A0A4Y3II16"/>
<comment type="caution">
    <text evidence="2">The sequence shown here is derived from an EMBL/GenBank/DDBJ whole genome shotgun (WGS) entry which is preliminary data.</text>
</comment>
<evidence type="ECO:0000313" key="3">
    <source>
        <dbReference type="Proteomes" id="UP000318242"/>
    </source>
</evidence>
<proteinExistence type="predicted"/>
<reference evidence="2 3" key="1">
    <citation type="submission" date="2019-06" db="EMBL/GenBank/DDBJ databases">
        <title>Whole genome shotgun sequence of Vibrio comitans NBRC 102076.</title>
        <authorList>
            <person name="Hosoyama A."/>
            <person name="Uohara A."/>
            <person name="Ohji S."/>
            <person name="Ichikawa N."/>
        </authorList>
    </citation>
    <scope>NUCLEOTIDE SEQUENCE [LARGE SCALE GENOMIC DNA]</scope>
    <source>
        <strain evidence="2 3">NBRC 102076</strain>
    </source>
</reference>
<dbReference type="EMBL" id="BJLH01000001">
    <property type="protein sequence ID" value="GEA59057.1"/>
    <property type="molecule type" value="Genomic_DNA"/>
</dbReference>
<gene>
    <name evidence="2" type="ORF">VCO01S_02500</name>
</gene>
<sequence>MIKSINDDLYKLVLALNLFASSFNRDRNVKRLTKAMTTLLATLPLATYANIIVDTKNVDQEKYHADLYECQTYSQQAEQKQTDSLGHDLVSSTAKGAALGAAGGAISGGSGSKGAKVGAGIGIIGGALSHGAEKKYNEEQHELAERDIMRNCMVGRGYTVLN</sequence>
<dbReference type="Pfam" id="PF13436">
    <property type="entry name" value="Gly-zipper_OmpA"/>
    <property type="match status" value="1"/>
</dbReference>
<evidence type="ECO:0000313" key="2">
    <source>
        <dbReference type="EMBL" id="GEA59057.1"/>
    </source>
</evidence>
<evidence type="ECO:0000259" key="1">
    <source>
        <dbReference type="Pfam" id="PF13436"/>
    </source>
</evidence>
<accession>A0A4Y3II16</accession>
<protein>
    <recommendedName>
        <fullName evidence="1">Glycine-zipper-containing OmpA-like membrane domain-containing protein</fullName>
    </recommendedName>
</protein>
<feature type="domain" description="Glycine-zipper-containing OmpA-like membrane" evidence="1">
    <location>
        <begin position="90"/>
        <end position="128"/>
    </location>
</feature>